<feature type="region of interest" description="Disordered" evidence="1">
    <location>
        <begin position="165"/>
        <end position="223"/>
    </location>
</feature>
<feature type="region of interest" description="Disordered" evidence="1">
    <location>
        <begin position="1"/>
        <end position="92"/>
    </location>
</feature>
<accession>A0ABP0EBI9</accession>
<organism evidence="2 3">
    <name type="scientific">[Candida] anglica</name>
    <dbReference type="NCBI Taxonomy" id="148631"/>
    <lineage>
        <taxon>Eukaryota</taxon>
        <taxon>Fungi</taxon>
        <taxon>Dikarya</taxon>
        <taxon>Ascomycota</taxon>
        <taxon>Saccharomycotina</taxon>
        <taxon>Pichiomycetes</taxon>
        <taxon>Debaryomycetaceae</taxon>
        <taxon>Kurtzmaniella</taxon>
    </lineage>
</organism>
<keyword evidence="3" id="KW-1185">Reference proteome</keyword>
<proteinExistence type="predicted"/>
<feature type="compositionally biased region" description="Acidic residues" evidence="1">
    <location>
        <begin position="194"/>
        <end position="203"/>
    </location>
</feature>
<evidence type="ECO:0000313" key="3">
    <source>
        <dbReference type="Proteomes" id="UP001497600"/>
    </source>
</evidence>
<name>A0ABP0EBI9_9ASCO</name>
<dbReference type="EMBL" id="OZ004256">
    <property type="protein sequence ID" value="CAK7905215.1"/>
    <property type="molecule type" value="Genomic_DNA"/>
</dbReference>
<reference evidence="2 3" key="1">
    <citation type="submission" date="2024-01" db="EMBL/GenBank/DDBJ databases">
        <authorList>
            <consortium name="Genoscope - CEA"/>
            <person name="William W."/>
        </authorList>
    </citation>
    <scope>NUCLEOTIDE SEQUENCE [LARGE SCALE GENOMIC DNA]</scope>
    <source>
        <strain evidence="2 3">29B2s-10</strain>
    </source>
</reference>
<evidence type="ECO:0000256" key="1">
    <source>
        <dbReference type="SAM" id="MobiDB-lite"/>
    </source>
</evidence>
<feature type="compositionally biased region" description="Polar residues" evidence="1">
    <location>
        <begin position="24"/>
        <end position="35"/>
    </location>
</feature>
<protein>
    <submittedName>
        <fullName evidence="2">Uncharacterized protein</fullName>
    </submittedName>
</protein>
<feature type="compositionally biased region" description="Polar residues" evidence="1">
    <location>
        <begin position="1"/>
        <end position="11"/>
    </location>
</feature>
<feature type="compositionally biased region" description="Basic and acidic residues" evidence="1">
    <location>
        <begin position="13"/>
        <end position="23"/>
    </location>
</feature>
<feature type="compositionally biased region" description="Low complexity" evidence="1">
    <location>
        <begin position="77"/>
        <end position="90"/>
    </location>
</feature>
<dbReference type="Proteomes" id="UP001497600">
    <property type="component" value="Chromosome D"/>
</dbReference>
<evidence type="ECO:0000313" key="2">
    <source>
        <dbReference type="EMBL" id="CAK7905215.1"/>
    </source>
</evidence>
<gene>
    <name evidence="2" type="ORF">CAAN4_D13036</name>
</gene>
<sequence length="223" mass="25163">MSKIVSIQYSPQRWRELSHDRPDFNTTGQSFNRMTPTKIVTIKFESRAASRESRSSSPRKEVVSSVNLQKKEDSKEPSPSVGSFSRSSSPNVEDSIRAMSMYQQFSSDGNVEEVEQQWINDITHVAKRLHFLRESYRVVQSIHRKKIAGKAIEGEVNNTEGEEVERERQSGNIADLKATTVDEDEDIGRSEIAELAEEDDDDILPPSSQGIVDIDTTDTDTPQ</sequence>
<feature type="compositionally biased region" description="Basic and acidic residues" evidence="1">
    <location>
        <begin position="44"/>
        <end position="62"/>
    </location>
</feature>